<feature type="compositionally biased region" description="Polar residues" evidence="1">
    <location>
        <begin position="57"/>
        <end position="67"/>
    </location>
</feature>
<proteinExistence type="predicted"/>
<accession>A0A085NSR0</accession>
<keyword evidence="4" id="KW-1185">Reference proteome</keyword>
<dbReference type="Proteomes" id="UP000030764">
    <property type="component" value="Unassembled WGS sequence"/>
</dbReference>
<evidence type="ECO:0000256" key="1">
    <source>
        <dbReference type="SAM" id="MobiDB-lite"/>
    </source>
</evidence>
<feature type="region of interest" description="Disordered" evidence="1">
    <location>
        <begin position="57"/>
        <end position="76"/>
    </location>
</feature>
<name>A0A085NSR0_9BILA</name>
<organism evidence="3">
    <name type="scientific">Trichuris suis</name>
    <name type="common">pig whipworm</name>
    <dbReference type="NCBI Taxonomy" id="68888"/>
    <lineage>
        <taxon>Eukaryota</taxon>
        <taxon>Metazoa</taxon>
        <taxon>Ecdysozoa</taxon>
        <taxon>Nematoda</taxon>
        <taxon>Enoplea</taxon>
        <taxon>Dorylaimia</taxon>
        <taxon>Trichinellida</taxon>
        <taxon>Trichuridae</taxon>
        <taxon>Trichuris</taxon>
    </lineage>
</organism>
<dbReference type="EMBL" id="KL363202">
    <property type="protein sequence ID" value="KFD55138.1"/>
    <property type="molecule type" value="Genomic_DNA"/>
</dbReference>
<reference evidence="3 4" key="1">
    <citation type="journal article" date="2014" name="Nat. Genet.">
        <title>Genome and transcriptome of the porcine whipworm Trichuris suis.</title>
        <authorList>
            <person name="Jex A.R."/>
            <person name="Nejsum P."/>
            <person name="Schwarz E.M."/>
            <person name="Hu L."/>
            <person name="Young N.D."/>
            <person name="Hall R.S."/>
            <person name="Korhonen P.K."/>
            <person name="Liao S."/>
            <person name="Thamsborg S."/>
            <person name="Xia J."/>
            <person name="Xu P."/>
            <person name="Wang S."/>
            <person name="Scheerlinck J.P."/>
            <person name="Hofmann A."/>
            <person name="Sternberg P.W."/>
            <person name="Wang J."/>
            <person name="Gasser R.B."/>
        </authorList>
    </citation>
    <scope>NUCLEOTIDE SEQUENCE [LARGE SCALE GENOMIC DNA]</scope>
    <source>
        <strain evidence="3">DCEP-RM93F</strain>
        <strain evidence="2">DCEP-RM93M</strain>
    </source>
</reference>
<evidence type="ECO:0000313" key="2">
    <source>
        <dbReference type="EMBL" id="KFD55138.1"/>
    </source>
</evidence>
<dbReference type="Proteomes" id="UP000030758">
    <property type="component" value="Unassembled WGS sequence"/>
</dbReference>
<sequence>MNCLTLYEDMRLLKPRFESRKEGAPCKESVSACLNVSFLDFECFCALAFIPVKHTVTTSPDTLSNNKGPAPEKQAH</sequence>
<evidence type="ECO:0000313" key="4">
    <source>
        <dbReference type="Proteomes" id="UP000030764"/>
    </source>
</evidence>
<gene>
    <name evidence="2" type="ORF">M513_04056</name>
    <name evidence="3" type="ORF">M514_04056</name>
</gene>
<evidence type="ECO:0000313" key="3">
    <source>
        <dbReference type="EMBL" id="KFD72506.1"/>
    </source>
</evidence>
<dbReference type="AlphaFoldDB" id="A0A085NSR0"/>
<dbReference type="EMBL" id="KL367477">
    <property type="protein sequence ID" value="KFD72506.1"/>
    <property type="molecule type" value="Genomic_DNA"/>
</dbReference>
<protein>
    <submittedName>
        <fullName evidence="3">Uncharacterized protein</fullName>
    </submittedName>
</protein>